<dbReference type="PIRSF" id="PIRSF000887">
    <property type="entry name" value="Pesterase_MJ0037"/>
    <property type="match status" value="1"/>
</dbReference>
<reference evidence="2 3" key="1">
    <citation type="journal article" date="2016" name="Nat. Commun.">
        <title>Thousands of microbial genomes shed light on interconnected biogeochemical processes in an aquifer system.</title>
        <authorList>
            <person name="Anantharaman K."/>
            <person name="Brown C.T."/>
            <person name="Hug L.A."/>
            <person name="Sharon I."/>
            <person name="Castelle C.J."/>
            <person name="Probst A.J."/>
            <person name="Thomas B.C."/>
            <person name="Singh A."/>
            <person name="Wilkins M.J."/>
            <person name="Karaoz U."/>
            <person name="Brodie E.L."/>
            <person name="Williams K.H."/>
            <person name="Hubbard S.S."/>
            <person name="Banfield J.F."/>
        </authorList>
    </citation>
    <scope>NUCLEOTIDE SEQUENCE [LARGE SCALE GENOMIC DNA]</scope>
</reference>
<evidence type="ECO:0000259" key="1">
    <source>
        <dbReference type="Pfam" id="PF00149"/>
    </source>
</evidence>
<proteinExistence type="predicted"/>
<dbReference type="CDD" id="cd07391">
    <property type="entry name" value="MPP_PF1019"/>
    <property type="match status" value="1"/>
</dbReference>
<dbReference type="InterPro" id="IPR029052">
    <property type="entry name" value="Metallo-depent_PP-like"/>
</dbReference>
<dbReference type="Proteomes" id="UP000178700">
    <property type="component" value="Unassembled WGS sequence"/>
</dbReference>
<sequence length="243" mass="27911">MEISKGIEIIGTGLFIRDEKLLVINDLHIGYEEALQQKGILVPRFQTKEIIRLLTEMIERVKPVMVLLNGDVKHEFGRVLRGEWREVLEVIDFLQKLKMEIIIVRGNHDPILQPIVGLRGVRMVTEYRIGETLIVHGDELVEKERLKDVKRIIIGHEHPAIMIREGGKKEKYKCFLKGKWNRGGLRKGLEIIAVPSFNPLLEGTDVLKEEVLSPFLEKISEFEVFVVSRGEVFNFGKVKDVGK</sequence>
<name>A0A1F6V9S5_9BACT</name>
<protein>
    <recommendedName>
        <fullName evidence="1">Calcineurin-like phosphoesterase domain-containing protein</fullName>
    </recommendedName>
</protein>
<organism evidence="2 3">
    <name type="scientific">Candidatus Nomurabacteria bacterium RIFCSPHIGHO2_01_FULL_39_10</name>
    <dbReference type="NCBI Taxonomy" id="1801733"/>
    <lineage>
        <taxon>Bacteria</taxon>
        <taxon>Candidatus Nomuraibacteriota</taxon>
    </lineage>
</organism>
<evidence type="ECO:0000313" key="3">
    <source>
        <dbReference type="Proteomes" id="UP000178700"/>
    </source>
</evidence>
<gene>
    <name evidence="2" type="ORF">A2642_01400</name>
</gene>
<dbReference type="AlphaFoldDB" id="A0A1F6V9S5"/>
<dbReference type="InterPro" id="IPR024173">
    <property type="entry name" value="Pesterase_MJ0037-like"/>
</dbReference>
<dbReference type="SUPFAM" id="SSF56300">
    <property type="entry name" value="Metallo-dependent phosphatases"/>
    <property type="match status" value="1"/>
</dbReference>
<dbReference type="PANTHER" id="PTHR39323">
    <property type="entry name" value="BLR1149 PROTEIN"/>
    <property type="match status" value="1"/>
</dbReference>
<dbReference type="InterPro" id="IPR004376">
    <property type="entry name" value="Pesterase_MJ0037"/>
</dbReference>
<dbReference type="InterPro" id="IPR004843">
    <property type="entry name" value="Calcineurin-like_PHP"/>
</dbReference>
<dbReference type="Gene3D" id="3.60.21.10">
    <property type="match status" value="1"/>
</dbReference>
<dbReference type="Pfam" id="PF00149">
    <property type="entry name" value="Metallophos"/>
    <property type="match status" value="1"/>
</dbReference>
<comment type="caution">
    <text evidence="2">The sequence shown here is derived from an EMBL/GenBank/DDBJ whole genome shotgun (WGS) entry which is preliminary data.</text>
</comment>
<dbReference type="GO" id="GO:0016787">
    <property type="term" value="F:hydrolase activity"/>
    <property type="evidence" value="ECO:0007669"/>
    <property type="project" value="InterPro"/>
</dbReference>
<evidence type="ECO:0000313" key="2">
    <source>
        <dbReference type="EMBL" id="OGI66352.1"/>
    </source>
</evidence>
<dbReference type="NCBIfam" id="TIGR00024">
    <property type="entry name" value="SbcD_rel_arch"/>
    <property type="match status" value="1"/>
</dbReference>
<accession>A0A1F6V9S5</accession>
<dbReference type="PANTHER" id="PTHR39323:SF1">
    <property type="entry name" value="BLR1149 PROTEIN"/>
    <property type="match status" value="1"/>
</dbReference>
<dbReference type="EMBL" id="MFTJ01000013">
    <property type="protein sequence ID" value="OGI66352.1"/>
    <property type="molecule type" value="Genomic_DNA"/>
</dbReference>
<feature type="domain" description="Calcineurin-like phosphoesterase" evidence="1">
    <location>
        <begin position="20"/>
        <end position="215"/>
    </location>
</feature>